<sequence length="312" mass="33389">MFELFLLLIGLLGLWLGTEIIIKSALTIANYYQLSQVFIGLTILAVGTDLPEMVISINGSIQQLEGVYTSGVIFGNALGSCLSQLGLVLGVAGWFGYLSLTKSEIKQDGSVLIGSVVLLFLTAMDGVVSRTEGVILMLAYLIYYFSLLRREKVNAKIRKSVNGAIGYSLLLLLGGIVIVIVTSGLVVDNALALAERWQVKQSLVAIIIIGPGSSLPELALSVGAIMKKAAGLSVGNLIGSNIFDALMPVGIGAAISPLVVNQKLVYVEVSILFVLSFLVLLFFMCRKGLQKKESAALVAFYLLFIMYKLMGQ</sequence>
<feature type="transmembrane region" description="Helical" evidence="5">
    <location>
        <begin position="237"/>
        <end position="258"/>
    </location>
</feature>
<dbReference type="InterPro" id="IPR004837">
    <property type="entry name" value="NaCa_Exmemb"/>
</dbReference>
<evidence type="ECO:0000313" key="7">
    <source>
        <dbReference type="EMBL" id="MDN5217195.1"/>
    </source>
</evidence>
<feature type="transmembrane region" description="Helical" evidence="5">
    <location>
        <begin position="264"/>
        <end position="283"/>
    </location>
</feature>
<dbReference type="PANTHER" id="PTHR10846">
    <property type="entry name" value="SODIUM/POTASSIUM/CALCIUM EXCHANGER"/>
    <property type="match status" value="1"/>
</dbReference>
<protein>
    <submittedName>
        <fullName evidence="7">Sodium:calcium antiporter</fullName>
    </submittedName>
</protein>
<evidence type="ECO:0000256" key="5">
    <source>
        <dbReference type="SAM" id="Phobius"/>
    </source>
</evidence>
<dbReference type="Proteomes" id="UP001172083">
    <property type="component" value="Unassembled WGS sequence"/>
</dbReference>
<keyword evidence="3 5" id="KW-1133">Transmembrane helix</keyword>
<keyword evidence="4 5" id="KW-0472">Membrane</keyword>
<dbReference type="Pfam" id="PF01699">
    <property type="entry name" value="Na_Ca_ex"/>
    <property type="match status" value="2"/>
</dbReference>
<accession>A0ABT8LHB7</accession>
<gene>
    <name evidence="7" type="ORF">QQ020_34300</name>
</gene>
<feature type="domain" description="Sodium/calcium exchanger membrane region" evidence="6">
    <location>
        <begin position="4"/>
        <end position="145"/>
    </location>
</feature>
<feature type="transmembrane region" description="Helical" evidence="5">
    <location>
        <begin position="73"/>
        <end position="97"/>
    </location>
</feature>
<dbReference type="InterPro" id="IPR044880">
    <property type="entry name" value="NCX_ion-bd_dom_sf"/>
</dbReference>
<dbReference type="Gene3D" id="1.20.1420.30">
    <property type="entry name" value="NCX, central ion-binding region"/>
    <property type="match status" value="1"/>
</dbReference>
<comment type="subcellular location">
    <subcellularLocation>
        <location evidence="1">Membrane</location>
        <topology evidence="1">Multi-pass membrane protein</topology>
    </subcellularLocation>
</comment>
<evidence type="ECO:0000313" key="8">
    <source>
        <dbReference type="Proteomes" id="UP001172083"/>
    </source>
</evidence>
<name>A0ABT8LHB7_9BACT</name>
<reference evidence="7" key="1">
    <citation type="submission" date="2023-06" db="EMBL/GenBank/DDBJ databases">
        <title>Genomic of Agaribacillus aureum.</title>
        <authorList>
            <person name="Wang G."/>
        </authorList>
    </citation>
    <scope>NUCLEOTIDE SEQUENCE</scope>
    <source>
        <strain evidence="7">BMA12</strain>
    </source>
</reference>
<comment type="caution">
    <text evidence="7">The sequence shown here is derived from an EMBL/GenBank/DDBJ whole genome shotgun (WGS) entry which is preliminary data.</text>
</comment>
<proteinExistence type="predicted"/>
<feature type="transmembrane region" description="Helical" evidence="5">
    <location>
        <begin position="203"/>
        <end position="225"/>
    </location>
</feature>
<feature type="transmembrane region" description="Helical" evidence="5">
    <location>
        <begin position="161"/>
        <end position="183"/>
    </location>
</feature>
<evidence type="ECO:0000256" key="4">
    <source>
        <dbReference type="ARBA" id="ARBA00023136"/>
    </source>
</evidence>
<organism evidence="7 8">
    <name type="scientific">Agaribacillus aureus</name>
    <dbReference type="NCBI Taxonomy" id="3051825"/>
    <lineage>
        <taxon>Bacteria</taxon>
        <taxon>Pseudomonadati</taxon>
        <taxon>Bacteroidota</taxon>
        <taxon>Cytophagia</taxon>
        <taxon>Cytophagales</taxon>
        <taxon>Splendidivirgaceae</taxon>
        <taxon>Agaribacillus</taxon>
    </lineage>
</organism>
<dbReference type="PANTHER" id="PTHR10846:SF8">
    <property type="entry name" value="INNER MEMBRANE PROTEIN YRBG"/>
    <property type="match status" value="1"/>
</dbReference>
<dbReference type="EMBL" id="JAUJEB010000014">
    <property type="protein sequence ID" value="MDN5217195.1"/>
    <property type="molecule type" value="Genomic_DNA"/>
</dbReference>
<feature type="domain" description="Sodium/calcium exchanger membrane region" evidence="6">
    <location>
        <begin position="168"/>
        <end position="309"/>
    </location>
</feature>
<evidence type="ECO:0000256" key="3">
    <source>
        <dbReference type="ARBA" id="ARBA00022989"/>
    </source>
</evidence>
<evidence type="ECO:0000256" key="2">
    <source>
        <dbReference type="ARBA" id="ARBA00022692"/>
    </source>
</evidence>
<keyword evidence="2 5" id="KW-0812">Transmembrane</keyword>
<dbReference type="RefSeq" id="WP_346762532.1">
    <property type="nucleotide sequence ID" value="NZ_JAUJEB010000014.1"/>
</dbReference>
<evidence type="ECO:0000259" key="6">
    <source>
        <dbReference type="Pfam" id="PF01699"/>
    </source>
</evidence>
<dbReference type="InterPro" id="IPR004481">
    <property type="entry name" value="K/Na/Ca-exchanger"/>
</dbReference>
<feature type="transmembrane region" description="Helical" evidence="5">
    <location>
        <begin position="133"/>
        <end position="149"/>
    </location>
</feature>
<keyword evidence="8" id="KW-1185">Reference proteome</keyword>
<evidence type="ECO:0000256" key="1">
    <source>
        <dbReference type="ARBA" id="ARBA00004141"/>
    </source>
</evidence>